<accession>A0A9P0GVR5</accession>
<dbReference type="PANTHER" id="PTHR13538:SF4">
    <property type="entry name" value="N-ALPHA-ACETYLTRANSFERASE 80"/>
    <property type="match status" value="1"/>
</dbReference>
<feature type="region of interest" description="Disordered" evidence="1">
    <location>
        <begin position="145"/>
        <end position="174"/>
    </location>
</feature>
<dbReference type="Pfam" id="PF00583">
    <property type="entry name" value="Acetyltransf_1"/>
    <property type="match status" value="1"/>
</dbReference>
<dbReference type="GO" id="GO:0008080">
    <property type="term" value="F:N-acetyltransferase activity"/>
    <property type="evidence" value="ECO:0007669"/>
    <property type="project" value="InterPro"/>
</dbReference>
<dbReference type="PROSITE" id="PS51186">
    <property type="entry name" value="GNAT"/>
    <property type="match status" value="1"/>
</dbReference>
<feature type="domain" description="N-acetyltransferase" evidence="2">
    <location>
        <begin position="1"/>
        <end position="193"/>
    </location>
</feature>
<dbReference type="PANTHER" id="PTHR13538">
    <property type="entry name" value="N-ACETYLTRANSFERASE 6"/>
    <property type="match status" value="1"/>
</dbReference>
<dbReference type="InterPro" id="IPR039840">
    <property type="entry name" value="NAA80"/>
</dbReference>
<protein>
    <recommendedName>
        <fullName evidence="2">N-acetyltransferase domain-containing protein</fullName>
    </recommendedName>
</protein>
<name>A0A9P0GVR5_NEZVI</name>
<dbReference type="GO" id="GO:1905502">
    <property type="term" value="F:acetyl-CoA binding"/>
    <property type="evidence" value="ECO:0007669"/>
    <property type="project" value="TreeGrafter"/>
</dbReference>
<evidence type="ECO:0000313" key="4">
    <source>
        <dbReference type="Proteomes" id="UP001152798"/>
    </source>
</evidence>
<reference evidence="3" key="1">
    <citation type="submission" date="2022-01" db="EMBL/GenBank/DDBJ databases">
        <authorList>
            <person name="King R."/>
        </authorList>
    </citation>
    <scope>NUCLEOTIDE SEQUENCE</scope>
</reference>
<dbReference type="Proteomes" id="UP001152798">
    <property type="component" value="Chromosome 1"/>
</dbReference>
<sequence length="193" mass="22304">MEFLQVCPIHKSKQFILECCDLINSEWPRSKAARLQSLYMSSDKFPTSLVLILDEQQVVGHVKLSEIKLGGDELMIETMIIHREHRGKGWGKLLMEEAEEYAQRRGKNKIYLSTRGQEGFYSKLGYEICQPVMYFGFCDTTPKNDEQAEKPQQDVITNVCPNAPPPPPLPKKKYKLPKKYRKTAKTYMSKTLK</sequence>
<evidence type="ECO:0000259" key="2">
    <source>
        <dbReference type="PROSITE" id="PS51186"/>
    </source>
</evidence>
<gene>
    <name evidence="3" type="ORF">NEZAVI_LOCUS1031</name>
</gene>
<dbReference type="CDD" id="cd04301">
    <property type="entry name" value="NAT_SF"/>
    <property type="match status" value="1"/>
</dbReference>
<dbReference type="InterPro" id="IPR000182">
    <property type="entry name" value="GNAT_dom"/>
</dbReference>
<dbReference type="AlphaFoldDB" id="A0A9P0GVR5"/>
<evidence type="ECO:0000313" key="3">
    <source>
        <dbReference type="EMBL" id="CAH1389669.1"/>
    </source>
</evidence>
<evidence type="ECO:0000256" key="1">
    <source>
        <dbReference type="SAM" id="MobiDB-lite"/>
    </source>
</evidence>
<dbReference type="InterPro" id="IPR016181">
    <property type="entry name" value="Acyl_CoA_acyltransferase"/>
</dbReference>
<dbReference type="GO" id="GO:0005737">
    <property type="term" value="C:cytoplasm"/>
    <property type="evidence" value="ECO:0007669"/>
    <property type="project" value="TreeGrafter"/>
</dbReference>
<dbReference type="SUPFAM" id="SSF55729">
    <property type="entry name" value="Acyl-CoA N-acyltransferases (Nat)"/>
    <property type="match status" value="1"/>
</dbReference>
<keyword evidence="4" id="KW-1185">Reference proteome</keyword>
<dbReference type="Gene3D" id="3.40.630.30">
    <property type="match status" value="1"/>
</dbReference>
<dbReference type="EMBL" id="OV725077">
    <property type="protein sequence ID" value="CAH1389669.1"/>
    <property type="molecule type" value="Genomic_DNA"/>
</dbReference>
<proteinExistence type="predicted"/>
<dbReference type="OrthoDB" id="329272at2759"/>
<organism evidence="3 4">
    <name type="scientific">Nezara viridula</name>
    <name type="common">Southern green stink bug</name>
    <name type="synonym">Cimex viridulus</name>
    <dbReference type="NCBI Taxonomy" id="85310"/>
    <lineage>
        <taxon>Eukaryota</taxon>
        <taxon>Metazoa</taxon>
        <taxon>Ecdysozoa</taxon>
        <taxon>Arthropoda</taxon>
        <taxon>Hexapoda</taxon>
        <taxon>Insecta</taxon>
        <taxon>Pterygota</taxon>
        <taxon>Neoptera</taxon>
        <taxon>Paraneoptera</taxon>
        <taxon>Hemiptera</taxon>
        <taxon>Heteroptera</taxon>
        <taxon>Panheteroptera</taxon>
        <taxon>Pentatomomorpha</taxon>
        <taxon>Pentatomoidea</taxon>
        <taxon>Pentatomidae</taxon>
        <taxon>Pentatominae</taxon>
        <taxon>Nezara</taxon>
    </lineage>
</organism>